<reference evidence="2 3" key="1">
    <citation type="journal article" date="2014" name="Int. J. Syst. Evol. Microbiol.">
        <title>Fulvimonas yonginensis sp. nov., isolated from greenhouse soil, and emended description of the genus Fulvimonas.</title>
        <authorList>
            <person name="Ahn J.H."/>
            <person name="Kim S.J."/>
            <person name="Weon H.Y."/>
            <person name="Hong S.B."/>
            <person name="Seok S.J."/>
            <person name="Kwon S.W."/>
        </authorList>
    </citation>
    <scope>NUCLEOTIDE SEQUENCE [LARGE SCALE GENOMIC DNA]</scope>
    <source>
        <strain evidence="2 3">KACC 16952</strain>
    </source>
</reference>
<keyword evidence="3" id="KW-1185">Reference proteome</keyword>
<evidence type="ECO:0000313" key="2">
    <source>
        <dbReference type="EMBL" id="MEI7035896.1"/>
    </source>
</evidence>
<dbReference type="NCBIfam" id="TIGR01764">
    <property type="entry name" value="excise"/>
    <property type="match status" value="1"/>
</dbReference>
<dbReference type="EMBL" id="JBBBNY010000002">
    <property type="protein sequence ID" value="MEI7035896.1"/>
    <property type="molecule type" value="Genomic_DNA"/>
</dbReference>
<protein>
    <submittedName>
        <fullName evidence="2">Helix-turn-helix domain-containing protein</fullName>
    </submittedName>
</protein>
<dbReference type="InterPro" id="IPR010093">
    <property type="entry name" value="SinI_DNA-bd"/>
</dbReference>
<accession>A0ABU8J9L2</accession>
<dbReference type="Pfam" id="PF12728">
    <property type="entry name" value="HTH_17"/>
    <property type="match status" value="1"/>
</dbReference>
<dbReference type="Gene3D" id="1.10.10.10">
    <property type="entry name" value="Winged helix-like DNA-binding domain superfamily/Winged helix DNA-binding domain"/>
    <property type="match status" value="1"/>
</dbReference>
<feature type="domain" description="Helix-turn-helix" evidence="1">
    <location>
        <begin position="17"/>
        <end position="68"/>
    </location>
</feature>
<dbReference type="InterPro" id="IPR041657">
    <property type="entry name" value="HTH_17"/>
</dbReference>
<dbReference type="SUPFAM" id="SSF46955">
    <property type="entry name" value="Putative DNA-binding domain"/>
    <property type="match status" value="1"/>
</dbReference>
<dbReference type="Proteomes" id="UP001381174">
    <property type="component" value="Unassembled WGS sequence"/>
</dbReference>
<gene>
    <name evidence="2" type="ORF">WAT24_03880</name>
</gene>
<dbReference type="InterPro" id="IPR009061">
    <property type="entry name" value="DNA-bd_dom_put_sf"/>
</dbReference>
<dbReference type="InterPro" id="IPR036388">
    <property type="entry name" value="WH-like_DNA-bd_sf"/>
</dbReference>
<evidence type="ECO:0000313" key="3">
    <source>
        <dbReference type="Proteomes" id="UP001381174"/>
    </source>
</evidence>
<dbReference type="RefSeq" id="WP_336806520.1">
    <property type="nucleotide sequence ID" value="NZ_JBBBNY010000002.1"/>
</dbReference>
<name>A0ABU8J9L2_9GAMM</name>
<sequence>MHHFDLTPSPADRPPELLTPAEAADLLRTTEATLAVWRSTGRHGIPFVKLGRAVRYRRTDLLAWLDARSSTSTGEGAK</sequence>
<evidence type="ECO:0000259" key="1">
    <source>
        <dbReference type="Pfam" id="PF12728"/>
    </source>
</evidence>
<proteinExistence type="predicted"/>
<comment type="caution">
    <text evidence="2">The sequence shown here is derived from an EMBL/GenBank/DDBJ whole genome shotgun (WGS) entry which is preliminary data.</text>
</comment>
<organism evidence="2 3">
    <name type="scientific">Fulvimonas yonginensis</name>
    <dbReference type="NCBI Taxonomy" id="1495200"/>
    <lineage>
        <taxon>Bacteria</taxon>
        <taxon>Pseudomonadati</taxon>
        <taxon>Pseudomonadota</taxon>
        <taxon>Gammaproteobacteria</taxon>
        <taxon>Lysobacterales</taxon>
        <taxon>Rhodanobacteraceae</taxon>
        <taxon>Fulvimonas</taxon>
    </lineage>
</organism>